<keyword evidence="1" id="KW-1133">Transmembrane helix</keyword>
<evidence type="ECO:0000313" key="2">
    <source>
        <dbReference type="EMBL" id="BET25478.1"/>
    </source>
</evidence>
<dbReference type="EMBL" id="AP028947">
    <property type="protein sequence ID" value="BET25478.1"/>
    <property type="molecule type" value="Genomic_DNA"/>
</dbReference>
<feature type="transmembrane region" description="Helical" evidence="1">
    <location>
        <begin position="44"/>
        <end position="62"/>
    </location>
</feature>
<dbReference type="RefSeq" id="WP_130558809.1">
    <property type="nucleotide sequence ID" value="NZ_AP028947.1"/>
</dbReference>
<dbReference type="AlphaFoldDB" id="A0AA86J066"/>
<dbReference type="KEGG" id="lto:RGQ30_09790"/>
<sequence>MKNFIDSVVRTPGILFMAMMTTGFTINAGVQYLNGTGLEGPNMLAAACLVVGQVTVAVVHQLRRIGQSNKLTLQ</sequence>
<proteinExistence type="predicted"/>
<feature type="transmembrane region" description="Helical" evidence="1">
    <location>
        <begin position="12"/>
        <end position="32"/>
    </location>
</feature>
<accession>A0AA86J066</accession>
<gene>
    <name evidence="2" type="ORF">RGQ30_09790</name>
</gene>
<reference evidence="2 3" key="1">
    <citation type="submission" date="2023-10" db="EMBL/GenBank/DDBJ databases">
        <title>Complete Genome Sequence of Limnobacter thiooxidans CS-K2T, Isolated from freshwater lake sediments in Bavaria, Germany.</title>
        <authorList>
            <person name="Naruki M."/>
            <person name="Watanabe A."/>
            <person name="Warashina T."/>
            <person name="Morita T."/>
            <person name="Arakawa K."/>
        </authorList>
    </citation>
    <scope>NUCLEOTIDE SEQUENCE [LARGE SCALE GENOMIC DNA]</scope>
    <source>
        <strain evidence="2 3">CS-K2</strain>
    </source>
</reference>
<protein>
    <submittedName>
        <fullName evidence="2">Uncharacterized protein</fullName>
    </submittedName>
</protein>
<keyword evidence="1" id="KW-0812">Transmembrane</keyword>
<keyword evidence="1" id="KW-0472">Membrane</keyword>
<evidence type="ECO:0000256" key="1">
    <source>
        <dbReference type="SAM" id="Phobius"/>
    </source>
</evidence>
<organism evidence="2 3">
    <name type="scientific">Limnobacter thiooxidans</name>
    <dbReference type="NCBI Taxonomy" id="131080"/>
    <lineage>
        <taxon>Bacteria</taxon>
        <taxon>Pseudomonadati</taxon>
        <taxon>Pseudomonadota</taxon>
        <taxon>Betaproteobacteria</taxon>
        <taxon>Burkholderiales</taxon>
        <taxon>Burkholderiaceae</taxon>
        <taxon>Limnobacter</taxon>
    </lineage>
</organism>
<evidence type="ECO:0000313" key="3">
    <source>
        <dbReference type="Proteomes" id="UP001329151"/>
    </source>
</evidence>
<name>A0AA86J066_9BURK</name>
<keyword evidence="3" id="KW-1185">Reference proteome</keyword>
<dbReference type="Proteomes" id="UP001329151">
    <property type="component" value="Chromosome"/>
</dbReference>